<dbReference type="GO" id="GO:0007605">
    <property type="term" value="P:sensory perception of sound"/>
    <property type="evidence" value="ECO:0007669"/>
    <property type="project" value="TreeGrafter"/>
</dbReference>
<protein>
    <submittedName>
        <fullName evidence="7">LHFPL tetraspan subfamily member 4 protein</fullName>
    </submittedName>
</protein>
<feature type="transmembrane region" description="Helical" evidence="6">
    <location>
        <begin position="49"/>
        <end position="70"/>
    </location>
</feature>
<gene>
    <name evidence="7" type="primary">LHFPL4_1</name>
    <name evidence="7" type="ORF">N1851_026442</name>
</gene>
<dbReference type="GO" id="GO:0045211">
    <property type="term" value="C:postsynaptic membrane"/>
    <property type="evidence" value="ECO:0007669"/>
    <property type="project" value="TreeGrafter"/>
</dbReference>
<reference evidence="7" key="1">
    <citation type="journal article" date="2023" name="Front. Mar. Sci.">
        <title>A new Merluccius polli reference genome to investigate the effects of global change in West African waters.</title>
        <authorList>
            <person name="Mateo J.L."/>
            <person name="Blanco-Fernandez C."/>
            <person name="Garcia-Vazquez E."/>
            <person name="Machado-Schiaffino G."/>
        </authorList>
    </citation>
    <scope>NUCLEOTIDE SEQUENCE</scope>
    <source>
        <strain evidence="7">C29</strain>
        <tissue evidence="7">Fin</tissue>
    </source>
</reference>
<feature type="region of interest" description="Disordered" evidence="5">
    <location>
        <begin position="226"/>
        <end position="267"/>
    </location>
</feature>
<dbReference type="Proteomes" id="UP001174136">
    <property type="component" value="Unassembled WGS sequence"/>
</dbReference>
<evidence type="ECO:0000313" key="7">
    <source>
        <dbReference type="EMBL" id="KAK0137357.1"/>
    </source>
</evidence>
<feature type="region of interest" description="Disordered" evidence="5">
    <location>
        <begin position="177"/>
        <end position="196"/>
    </location>
</feature>
<dbReference type="Pfam" id="PF10242">
    <property type="entry name" value="L_HMGIC_fpl"/>
    <property type="match status" value="1"/>
</dbReference>
<proteinExistence type="predicted"/>
<keyword evidence="4 6" id="KW-0472">Membrane</keyword>
<dbReference type="AlphaFoldDB" id="A0AA47MC49"/>
<comment type="subcellular location">
    <subcellularLocation>
        <location evidence="1">Membrane</location>
        <topology evidence="1">Multi-pass membrane protein</topology>
    </subcellularLocation>
</comment>
<dbReference type="PANTHER" id="PTHR12489">
    <property type="entry name" value="LIPOMA HMGIC FUSION PARTNER-LIKE PROTEIN"/>
    <property type="match status" value="1"/>
</dbReference>
<keyword evidence="2 6" id="KW-0812">Transmembrane</keyword>
<keyword evidence="8" id="KW-1185">Reference proteome</keyword>
<organism evidence="7 8">
    <name type="scientific">Merluccius polli</name>
    <name type="common">Benguela hake</name>
    <name type="synonym">Merluccius cadenati</name>
    <dbReference type="NCBI Taxonomy" id="89951"/>
    <lineage>
        <taxon>Eukaryota</taxon>
        <taxon>Metazoa</taxon>
        <taxon>Chordata</taxon>
        <taxon>Craniata</taxon>
        <taxon>Vertebrata</taxon>
        <taxon>Euteleostomi</taxon>
        <taxon>Actinopterygii</taxon>
        <taxon>Neopterygii</taxon>
        <taxon>Teleostei</taxon>
        <taxon>Neoteleostei</taxon>
        <taxon>Acanthomorphata</taxon>
        <taxon>Zeiogadaria</taxon>
        <taxon>Gadariae</taxon>
        <taxon>Gadiformes</taxon>
        <taxon>Gadoidei</taxon>
        <taxon>Merlucciidae</taxon>
        <taxon>Merluccius</taxon>
    </lineage>
</organism>
<evidence type="ECO:0000256" key="5">
    <source>
        <dbReference type="SAM" id="MobiDB-lite"/>
    </source>
</evidence>
<feature type="compositionally biased region" description="Polar residues" evidence="5">
    <location>
        <begin position="177"/>
        <end position="194"/>
    </location>
</feature>
<comment type="caution">
    <text evidence="7">The sequence shown here is derived from an EMBL/GenBank/DDBJ whole genome shotgun (WGS) entry which is preliminary data.</text>
</comment>
<evidence type="ECO:0000256" key="6">
    <source>
        <dbReference type="SAM" id="Phobius"/>
    </source>
</evidence>
<keyword evidence="3 6" id="KW-1133">Transmembrane helix</keyword>
<evidence type="ECO:0000256" key="4">
    <source>
        <dbReference type="ARBA" id="ARBA00023136"/>
    </source>
</evidence>
<sequence>MNTPHAGYFGLFHYCVGGNGNSNNRELTCQGTFADFSSIPSGAFKTASFFVLLSMVLILSCIACFALFFFCNTATVYKTCAWMQLLCEPDVTMCTCPVSSFVWSFELDSFTHSGKMAEKGEVAAPDSIMTGQERRRRLPSHLQAYEVTLPHSLLSSTVPLGTLNRAQGNMQSTNTYQLQSYSGQAEPATSTDQPRNVLWAPPGAVAEQVRGGPGGEANDRAIYEPRCGSSNSPDITKHPGWAAAHPAPPHTPPLTWSDPATRGTCRL</sequence>
<dbReference type="GO" id="GO:0097112">
    <property type="term" value="P:gamma-aminobutyric acid receptor clustering"/>
    <property type="evidence" value="ECO:0007669"/>
    <property type="project" value="TreeGrafter"/>
</dbReference>
<evidence type="ECO:0000313" key="8">
    <source>
        <dbReference type="Proteomes" id="UP001174136"/>
    </source>
</evidence>
<evidence type="ECO:0000256" key="2">
    <source>
        <dbReference type="ARBA" id="ARBA00022692"/>
    </source>
</evidence>
<evidence type="ECO:0000256" key="1">
    <source>
        <dbReference type="ARBA" id="ARBA00004141"/>
    </source>
</evidence>
<dbReference type="InterPro" id="IPR019372">
    <property type="entry name" value="LHFPL"/>
</dbReference>
<dbReference type="GO" id="GO:0050811">
    <property type="term" value="F:GABA receptor binding"/>
    <property type="evidence" value="ECO:0007669"/>
    <property type="project" value="TreeGrafter"/>
</dbReference>
<dbReference type="GO" id="GO:0060077">
    <property type="term" value="C:inhibitory synapse"/>
    <property type="evidence" value="ECO:0007669"/>
    <property type="project" value="TreeGrafter"/>
</dbReference>
<name>A0AA47MC49_MERPO</name>
<evidence type="ECO:0000256" key="3">
    <source>
        <dbReference type="ARBA" id="ARBA00022989"/>
    </source>
</evidence>
<dbReference type="PANTHER" id="PTHR12489:SF14">
    <property type="entry name" value="LHFPL TETRASPAN SUBFAMILY MEMBER 4 PROTEIN"/>
    <property type="match status" value="1"/>
</dbReference>
<accession>A0AA47MC49</accession>
<dbReference type="EMBL" id="JAOPHQ010004892">
    <property type="protein sequence ID" value="KAK0137357.1"/>
    <property type="molecule type" value="Genomic_DNA"/>
</dbReference>